<name>A0AAW2LGY0_9LAMI</name>
<dbReference type="EMBL" id="JACGWM010000033">
    <property type="protein sequence ID" value="KAL0318198.1"/>
    <property type="molecule type" value="Genomic_DNA"/>
</dbReference>
<dbReference type="Gene3D" id="3.30.559.10">
    <property type="entry name" value="Chloramphenicol acetyltransferase-like domain"/>
    <property type="match status" value="2"/>
</dbReference>
<evidence type="ECO:0000256" key="1">
    <source>
        <dbReference type="ARBA" id="ARBA00009861"/>
    </source>
</evidence>
<comment type="similarity">
    <text evidence="1">Belongs to the plant acyltransferase family.</text>
</comment>
<dbReference type="AlphaFoldDB" id="A0AAW2LGY0"/>
<gene>
    <name evidence="2" type="ORF">Scaly_2855400</name>
</gene>
<comment type="caution">
    <text evidence="2">The sequence shown here is derived from an EMBL/GenBank/DDBJ whole genome shotgun (WGS) entry which is preliminary data.</text>
</comment>
<dbReference type="PANTHER" id="PTHR31642">
    <property type="entry name" value="TRICHOTHECENE 3-O-ACETYLTRANSFERASE"/>
    <property type="match status" value="1"/>
</dbReference>
<evidence type="ECO:0000313" key="2">
    <source>
        <dbReference type="EMBL" id="KAL0318198.1"/>
    </source>
</evidence>
<protein>
    <submittedName>
        <fullName evidence="2">3'-N-debenzoyl-2'-deoxytaxol N-benzoyltransferase</fullName>
    </submittedName>
</protein>
<dbReference type="PANTHER" id="PTHR31642:SF231">
    <property type="entry name" value="BAHD FAMILY ACYLTRANSFERASE, CLADE V"/>
    <property type="match status" value="1"/>
</dbReference>
<accession>A0AAW2LGY0</accession>
<dbReference type="InterPro" id="IPR023213">
    <property type="entry name" value="CAT-like_dom_sf"/>
</dbReference>
<organism evidence="2">
    <name type="scientific">Sesamum calycinum</name>
    <dbReference type="NCBI Taxonomy" id="2727403"/>
    <lineage>
        <taxon>Eukaryota</taxon>
        <taxon>Viridiplantae</taxon>
        <taxon>Streptophyta</taxon>
        <taxon>Embryophyta</taxon>
        <taxon>Tracheophyta</taxon>
        <taxon>Spermatophyta</taxon>
        <taxon>Magnoliopsida</taxon>
        <taxon>eudicotyledons</taxon>
        <taxon>Gunneridae</taxon>
        <taxon>Pentapetalae</taxon>
        <taxon>asterids</taxon>
        <taxon>lamiids</taxon>
        <taxon>Lamiales</taxon>
        <taxon>Pedaliaceae</taxon>
        <taxon>Sesamum</taxon>
    </lineage>
</organism>
<dbReference type="GO" id="GO:0016747">
    <property type="term" value="F:acyltransferase activity, transferring groups other than amino-acyl groups"/>
    <property type="evidence" value="ECO:0007669"/>
    <property type="project" value="TreeGrafter"/>
</dbReference>
<dbReference type="Pfam" id="PF02458">
    <property type="entry name" value="Transferase"/>
    <property type="match status" value="2"/>
</dbReference>
<dbReference type="InterPro" id="IPR050317">
    <property type="entry name" value="Plant_Fungal_Acyltransferase"/>
</dbReference>
<reference evidence="2" key="1">
    <citation type="submission" date="2020-06" db="EMBL/GenBank/DDBJ databases">
        <authorList>
            <person name="Li T."/>
            <person name="Hu X."/>
            <person name="Zhang T."/>
            <person name="Song X."/>
            <person name="Zhang H."/>
            <person name="Dai N."/>
            <person name="Sheng W."/>
            <person name="Hou X."/>
            <person name="Wei L."/>
        </authorList>
    </citation>
    <scope>NUCLEOTIDE SEQUENCE</scope>
    <source>
        <strain evidence="2">KEN8</strain>
        <tissue evidence="2">Leaf</tissue>
    </source>
</reference>
<sequence>MVNNMSNVMSITDQDLVKEEPILLMSPRNPVPTETIFLSNIDQAVTFPVETVFFYEAPPNMASTVGIAGKVRKAVEEVLLVPYYFMAGRLNFSDETKRLELVCNNAGALFVSAKSRFCLMDLGNLSYPNPSFHHFVLRPGIYKSLAETAVFTIQASVNVVWFLNLLINLSIKNFCSNHVWSNQTNHIVTRFECGGFALGFTTNHAILDGKSASEMFHNLASICRGEGLKTNHINNDRTCLTARTPPQIHFPHTEYVKLARTSSLVSSFTSQKRPSPSPHVFSDKYTHKLFSFTPQMLKFLKKKAMIKCSTFEAILAHIWRARTRAVLGHDRDQDQDQDQDSTVLFAVDIRDMISPPLPSSFIGNAVITGYARAKARDLVDGPLSYCVEMVREGRERVTSEYIRSVIDWLEVYKGTPATCGCAFYVSAWWKLGFGEVDLGFGRAKHAGPILSGNDEFVLLLDGGDCDEGGKGLGINVWIGLEKEKMERFLQCVFDM</sequence>
<proteinExistence type="inferred from homology"/>
<reference evidence="2" key="2">
    <citation type="journal article" date="2024" name="Plant">
        <title>Genomic evolution and insights into agronomic trait innovations of Sesamum species.</title>
        <authorList>
            <person name="Miao H."/>
            <person name="Wang L."/>
            <person name="Qu L."/>
            <person name="Liu H."/>
            <person name="Sun Y."/>
            <person name="Le M."/>
            <person name="Wang Q."/>
            <person name="Wei S."/>
            <person name="Zheng Y."/>
            <person name="Lin W."/>
            <person name="Duan Y."/>
            <person name="Cao H."/>
            <person name="Xiong S."/>
            <person name="Wang X."/>
            <person name="Wei L."/>
            <person name="Li C."/>
            <person name="Ma Q."/>
            <person name="Ju M."/>
            <person name="Zhao R."/>
            <person name="Li G."/>
            <person name="Mu C."/>
            <person name="Tian Q."/>
            <person name="Mei H."/>
            <person name="Zhang T."/>
            <person name="Gao T."/>
            <person name="Zhang H."/>
        </authorList>
    </citation>
    <scope>NUCLEOTIDE SEQUENCE</scope>
    <source>
        <strain evidence="2">KEN8</strain>
    </source>
</reference>